<dbReference type="EC" id="3.5.2.3" evidence="6"/>
<organism evidence="8 9">
    <name type="scientific">Sulfobacillus harzensis</name>
    <dbReference type="NCBI Taxonomy" id="2729629"/>
    <lineage>
        <taxon>Bacteria</taxon>
        <taxon>Bacillati</taxon>
        <taxon>Bacillota</taxon>
        <taxon>Clostridia</taxon>
        <taxon>Eubacteriales</taxon>
        <taxon>Clostridiales Family XVII. Incertae Sedis</taxon>
        <taxon>Sulfobacillus</taxon>
    </lineage>
</organism>
<keyword evidence="6" id="KW-0862">Zinc</keyword>
<feature type="binding site" evidence="6">
    <location>
        <position position="310"/>
    </location>
    <ligand>
        <name>Zn(2+)</name>
        <dbReference type="ChEBI" id="CHEBI:29105"/>
        <label>1</label>
    </ligand>
</feature>
<dbReference type="RefSeq" id="WP_169097199.1">
    <property type="nucleotide sequence ID" value="NZ_JABBVZ010000010.1"/>
</dbReference>
<feature type="binding site" evidence="6">
    <location>
        <position position="97"/>
    </location>
    <ligand>
        <name>substrate</name>
    </ligand>
</feature>
<dbReference type="Gene3D" id="2.30.40.10">
    <property type="entry name" value="Urease, subunit C, domain 1"/>
    <property type="match status" value="1"/>
</dbReference>
<dbReference type="GO" id="GO:0004151">
    <property type="term" value="F:dihydroorotase activity"/>
    <property type="evidence" value="ECO:0007669"/>
    <property type="project" value="UniProtKB-UniRule"/>
</dbReference>
<dbReference type="PANTHER" id="PTHR43668">
    <property type="entry name" value="ALLANTOINASE"/>
    <property type="match status" value="1"/>
</dbReference>
<feature type="active site" evidence="6">
    <location>
        <position position="310"/>
    </location>
</feature>
<dbReference type="InterPro" id="IPR024403">
    <property type="entry name" value="DHOase_cat"/>
</dbReference>
<proteinExistence type="inferred from homology"/>
<comment type="pathway">
    <text evidence="6">Pyrimidine metabolism; UMP biosynthesis via de novo pathway; (S)-dihydroorotate from bicarbonate: step 3/3.</text>
</comment>
<dbReference type="InterPro" id="IPR002195">
    <property type="entry name" value="Dihydroorotase_CS"/>
</dbReference>
<comment type="similarity">
    <text evidence="2 6">Belongs to the metallo-dependent hydrolases superfamily. DHOase family. Class I DHOase subfamily.</text>
</comment>
<evidence type="ECO:0000256" key="1">
    <source>
        <dbReference type="ARBA" id="ARBA00002368"/>
    </source>
</evidence>
<evidence type="ECO:0000256" key="3">
    <source>
        <dbReference type="ARBA" id="ARBA00022723"/>
    </source>
</evidence>
<feature type="binding site" evidence="6">
    <location>
        <position position="155"/>
    </location>
    <ligand>
        <name>Zn(2+)</name>
        <dbReference type="ChEBI" id="CHEBI:29105"/>
        <label>1</label>
    </ligand>
</feature>
<dbReference type="PROSITE" id="PS00482">
    <property type="entry name" value="DIHYDROOROTASE_1"/>
    <property type="match status" value="1"/>
</dbReference>
<feature type="binding site" evidence="6">
    <location>
        <position position="63"/>
    </location>
    <ligand>
        <name>Zn(2+)</name>
        <dbReference type="ChEBI" id="CHEBI:29105"/>
        <label>1</label>
    </ligand>
</feature>
<dbReference type="PROSITE" id="PS00483">
    <property type="entry name" value="DIHYDROOROTASE_2"/>
    <property type="match status" value="1"/>
</dbReference>
<dbReference type="SUPFAM" id="SSF51556">
    <property type="entry name" value="Metallo-dependent hydrolases"/>
    <property type="match status" value="1"/>
</dbReference>
<keyword evidence="4 6" id="KW-0378">Hydrolase</keyword>
<evidence type="ECO:0000313" key="9">
    <source>
        <dbReference type="Proteomes" id="UP000533476"/>
    </source>
</evidence>
<evidence type="ECO:0000256" key="5">
    <source>
        <dbReference type="ARBA" id="ARBA00022975"/>
    </source>
</evidence>
<feature type="binding site" evidence="6">
    <location>
        <begin position="65"/>
        <end position="67"/>
    </location>
    <ligand>
        <name>substrate</name>
    </ligand>
</feature>
<dbReference type="GO" id="GO:0004038">
    <property type="term" value="F:allantoinase activity"/>
    <property type="evidence" value="ECO:0007669"/>
    <property type="project" value="TreeGrafter"/>
</dbReference>
<evidence type="ECO:0000313" key="8">
    <source>
        <dbReference type="EMBL" id="NMP21643.1"/>
    </source>
</evidence>
<feature type="binding site" evidence="6">
    <location>
        <begin position="328"/>
        <end position="329"/>
    </location>
    <ligand>
        <name>substrate</name>
    </ligand>
</feature>
<dbReference type="GO" id="GO:0005737">
    <property type="term" value="C:cytoplasm"/>
    <property type="evidence" value="ECO:0007669"/>
    <property type="project" value="TreeGrafter"/>
</dbReference>
<evidence type="ECO:0000256" key="6">
    <source>
        <dbReference type="HAMAP-Rule" id="MF_00220"/>
    </source>
</evidence>
<sequence length="441" mass="46993">MTTEAIRIRGGRIIDPYRGLDHAGEDILIVDGRFATGTEAGKRPVRIIDAQGLWVVPRIVDMHVHLREPGQTHKETIESGSRAAARGGVAVVGAMPNTTPVMDTPELVQWVQWKGDAIGLTRVWPIGAVSRDSASEELADLYRMQEAGAVAFSDDGRPVGSSRLMRAALSYSATLRTPIINHAQDPSLSAGAVVNEGPIGGKMGLAGMPEAAESVMVWRDVLLAGLTGGRLHVAHVTAPESLEALSYARSHHFLVSAEATPHHLLLSEDALQEWGYDPVTKVNPPLRTVSSRRALILAMTQGLVEVVASDHAPHHADEKARPYGDAPFGISGLETLVAGVITALVQPGHMTPLQAMALLTRGPHQALNQPYAGISPGEVADVTLIDPQKSWVVDPARFYSQGKNTPFAGHTLVGDAVYTIVGGQIVMEEGEVLHAGLSNLR</sequence>
<comment type="caution">
    <text evidence="8">The sequence shown here is derived from an EMBL/GenBank/DDBJ whole genome shotgun (WGS) entry which is preliminary data.</text>
</comment>
<dbReference type="GO" id="GO:0044205">
    <property type="term" value="P:'de novo' UMP biosynthetic process"/>
    <property type="evidence" value="ECO:0007669"/>
    <property type="project" value="UniProtKB-UniRule"/>
</dbReference>
<reference evidence="8 9" key="1">
    <citation type="submission" date="2020-04" db="EMBL/GenBank/DDBJ databases">
        <authorList>
            <person name="Zhang R."/>
            <person name="Schippers A."/>
        </authorList>
    </citation>
    <scope>NUCLEOTIDE SEQUENCE [LARGE SCALE GENOMIC DNA]</scope>
    <source>
        <strain evidence="8 9">DSM 109850</strain>
    </source>
</reference>
<dbReference type="CDD" id="cd01317">
    <property type="entry name" value="DHOase_IIa"/>
    <property type="match status" value="1"/>
</dbReference>
<dbReference type="EMBL" id="JABBVZ010000010">
    <property type="protein sequence ID" value="NMP21643.1"/>
    <property type="molecule type" value="Genomic_DNA"/>
</dbReference>
<dbReference type="SUPFAM" id="SSF51338">
    <property type="entry name" value="Composite domain of metallo-dependent hydrolases"/>
    <property type="match status" value="1"/>
</dbReference>
<comment type="catalytic activity">
    <reaction evidence="6">
        <text>(S)-dihydroorotate + H2O = N-carbamoyl-L-aspartate + H(+)</text>
        <dbReference type="Rhea" id="RHEA:24296"/>
        <dbReference type="ChEBI" id="CHEBI:15377"/>
        <dbReference type="ChEBI" id="CHEBI:15378"/>
        <dbReference type="ChEBI" id="CHEBI:30864"/>
        <dbReference type="ChEBI" id="CHEBI:32814"/>
        <dbReference type="EC" id="3.5.2.3"/>
    </reaction>
</comment>
<feature type="binding site" evidence="6">
    <location>
        <position position="283"/>
    </location>
    <ligand>
        <name>substrate</name>
    </ligand>
</feature>
<dbReference type="InterPro" id="IPR004722">
    <property type="entry name" value="DHOase"/>
</dbReference>
<dbReference type="GO" id="GO:0006145">
    <property type="term" value="P:purine nucleobase catabolic process"/>
    <property type="evidence" value="ECO:0007669"/>
    <property type="project" value="TreeGrafter"/>
</dbReference>
<feature type="binding site" evidence="6">
    <location>
        <position position="65"/>
    </location>
    <ligand>
        <name>Zn(2+)</name>
        <dbReference type="ChEBI" id="CHEBI:29105"/>
        <label>1</label>
    </ligand>
</feature>
<dbReference type="PANTHER" id="PTHR43668:SF2">
    <property type="entry name" value="ALLANTOINASE"/>
    <property type="match status" value="1"/>
</dbReference>
<evidence type="ECO:0000256" key="2">
    <source>
        <dbReference type="ARBA" id="ARBA00010286"/>
    </source>
</evidence>
<protein>
    <recommendedName>
        <fullName evidence="6">Dihydroorotase</fullName>
        <shortName evidence="6">DHOase</shortName>
        <ecNumber evidence="6">3.5.2.3</ecNumber>
    </recommendedName>
</protein>
<dbReference type="HAMAP" id="MF_00220_B">
    <property type="entry name" value="PyrC_classI_B"/>
    <property type="match status" value="1"/>
</dbReference>
<dbReference type="InterPro" id="IPR011059">
    <property type="entry name" value="Metal-dep_hydrolase_composite"/>
</dbReference>
<name>A0A7Y0L231_9FIRM</name>
<evidence type="ECO:0000259" key="7">
    <source>
        <dbReference type="Pfam" id="PF12890"/>
    </source>
</evidence>
<dbReference type="AlphaFoldDB" id="A0A7Y0L231"/>
<dbReference type="Pfam" id="PF12890">
    <property type="entry name" value="DHOase"/>
    <property type="match status" value="1"/>
</dbReference>
<keyword evidence="3 6" id="KW-0479">Metal-binding</keyword>
<gene>
    <name evidence="6" type="primary">pyrC</name>
    <name evidence="8" type="ORF">HIJ39_04645</name>
</gene>
<feature type="binding site" evidence="6">
    <location>
        <position position="314"/>
    </location>
    <ligand>
        <name>substrate</name>
    </ligand>
</feature>
<keyword evidence="9" id="KW-1185">Reference proteome</keyword>
<dbReference type="Gene3D" id="3.20.20.140">
    <property type="entry name" value="Metal-dependent hydrolases"/>
    <property type="match status" value="1"/>
</dbReference>
<accession>A0A7Y0L231</accession>
<feature type="domain" description="Dihydroorotase catalytic" evidence="7">
    <location>
        <begin position="55"/>
        <end position="240"/>
    </location>
</feature>
<feature type="binding site" evidence="6">
    <location>
        <position position="155"/>
    </location>
    <ligand>
        <name>Zn(2+)</name>
        <dbReference type="ChEBI" id="CHEBI:29105"/>
        <label>2</label>
    </ligand>
</feature>
<dbReference type="GO" id="GO:0008270">
    <property type="term" value="F:zinc ion binding"/>
    <property type="evidence" value="ECO:0007669"/>
    <property type="project" value="UniProtKB-UniRule"/>
</dbReference>
<feature type="binding site" evidence="6">
    <location>
        <position position="235"/>
    </location>
    <ligand>
        <name>Zn(2+)</name>
        <dbReference type="ChEBI" id="CHEBI:29105"/>
        <label>2</label>
    </ligand>
</feature>
<dbReference type="NCBIfam" id="TIGR00857">
    <property type="entry name" value="pyrC_multi"/>
    <property type="match status" value="1"/>
</dbReference>
<dbReference type="InterPro" id="IPR032466">
    <property type="entry name" value="Metal_Hydrolase"/>
</dbReference>
<dbReference type="InterPro" id="IPR050138">
    <property type="entry name" value="DHOase/Allantoinase_Hydrolase"/>
</dbReference>
<dbReference type="UniPathway" id="UPA00070">
    <property type="reaction ID" value="UER00117"/>
</dbReference>
<evidence type="ECO:0000256" key="4">
    <source>
        <dbReference type="ARBA" id="ARBA00022801"/>
    </source>
</evidence>
<comment type="cofactor">
    <cofactor evidence="6">
        <name>Zn(2+)</name>
        <dbReference type="ChEBI" id="CHEBI:29105"/>
    </cofactor>
    <text evidence="6">Binds 2 Zn(2+) ions per subunit.</text>
</comment>
<keyword evidence="5 6" id="KW-0665">Pyrimidine biosynthesis</keyword>
<comment type="function">
    <text evidence="1 6">Catalyzes the reversible cyclization of carbamoyl aspartate to dihydroorotate.</text>
</comment>
<feature type="binding site" evidence="6">
    <location>
        <position position="182"/>
    </location>
    <ligand>
        <name>Zn(2+)</name>
        <dbReference type="ChEBI" id="CHEBI:29105"/>
        <label>2</label>
    </ligand>
</feature>
<dbReference type="Proteomes" id="UP000533476">
    <property type="component" value="Unassembled WGS sequence"/>
</dbReference>